<keyword evidence="2" id="KW-0472">Membrane</keyword>
<evidence type="ECO:0000313" key="3">
    <source>
        <dbReference type="EMBL" id="GAA3388844.1"/>
    </source>
</evidence>
<sequence length="138" mass="14438">MALQAVKFVGWGYPLLAAPLVFFVGACLLHAVNPWVHAAFPFLGGNMCFFAGMAGYGVLVLSGQGVVAGPLLIGAGGFGMWRQWVAYWALRTTASAKESISLLDALSASSPAEPGRQHGSGQASERSSRRPARTSDPS</sequence>
<dbReference type="PROSITE" id="PS51257">
    <property type="entry name" value="PROKAR_LIPOPROTEIN"/>
    <property type="match status" value="1"/>
</dbReference>
<gene>
    <name evidence="3" type="ORF">GCM10020369_36620</name>
</gene>
<dbReference type="EMBL" id="BAAAYN010000023">
    <property type="protein sequence ID" value="GAA3388844.1"/>
    <property type="molecule type" value="Genomic_DNA"/>
</dbReference>
<evidence type="ECO:0000256" key="2">
    <source>
        <dbReference type="SAM" id="Phobius"/>
    </source>
</evidence>
<organism evidence="3 4">
    <name type="scientific">Cryptosporangium minutisporangium</name>
    <dbReference type="NCBI Taxonomy" id="113569"/>
    <lineage>
        <taxon>Bacteria</taxon>
        <taxon>Bacillati</taxon>
        <taxon>Actinomycetota</taxon>
        <taxon>Actinomycetes</taxon>
        <taxon>Cryptosporangiales</taxon>
        <taxon>Cryptosporangiaceae</taxon>
        <taxon>Cryptosporangium</taxon>
    </lineage>
</organism>
<feature type="transmembrane region" description="Helical" evidence="2">
    <location>
        <begin position="39"/>
        <end position="61"/>
    </location>
</feature>
<feature type="region of interest" description="Disordered" evidence="1">
    <location>
        <begin position="108"/>
        <end position="138"/>
    </location>
</feature>
<name>A0ABP6SZY2_9ACTN</name>
<keyword evidence="4" id="KW-1185">Reference proteome</keyword>
<feature type="transmembrane region" description="Helical" evidence="2">
    <location>
        <begin position="12"/>
        <end position="32"/>
    </location>
</feature>
<evidence type="ECO:0000256" key="1">
    <source>
        <dbReference type="SAM" id="MobiDB-lite"/>
    </source>
</evidence>
<dbReference type="RefSeq" id="WP_345729339.1">
    <property type="nucleotide sequence ID" value="NZ_BAAAYN010000023.1"/>
</dbReference>
<accession>A0ABP6SZY2</accession>
<dbReference type="Proteomes" id="UP001501676">
    <property type="component" value="Unassembled WGS sequence"/>
</dbReference>
<comment type="caution">
    <text evidence="3">The sequence shown here is derived from an EMBL/GenBank/DDBJ whole genome shotgun (WGS) entry which is preliminary data.</text>
</comment>
<keyword evidence="2" id="KW-1133">Transmembrane helix</keyword>
<reference evidence="4" key="1">
    <citation type="journal article" date="2019" name="Int. J. Syst. Evol. Microbiol.">
        <title>The Global Catalogue of Microorganisms (GCM) 10K type strain sequencing project: providing services to taxonomists for standard genome sequencing and annotation.</title>
        <authorList>
            <consortium name="The Broad Institute Genomics Platform"/>
            <consortium name="The Broad Institute Genome Sequencing Center for Infectious Disease"/>
            <person name="Wu L."/>
            <person name="Ma J."/>
        </authorList>
    </citation>
    <scope>NUCLEOTIDE SEQUENCE [LARGE SCALE GENOMIC DNA]</scope>
    <source>
        <strain evidence="4">JCM 9458</strain>
    </source>
</reference>
<proteinExistence type="predicted"/>
<keyword evidence="2" id="KW-0812">Transmembrane</keyword>
<protein>
    <submittedName>
        <fullName evidence="3">Uncharacterized protein</fullName>
    </submittedName>
</protein>
<feature type="transmembrane region" description="Helical" evidence="2">
    <location>
        <begin position="67"/>
        <end position="90"/>
    </location>
</feature>
<evidence type="ECO:0000313" key="4">
    <source>
        <dbReference type="Proteomes" id="UP001501676"/>
    </source>
</evidence>